<proteinExistence type="predicted"/>
<gene>
    <name evidence="3" type="ORF">RQP52_00615</name>
</gene>
<dbReference type="EMBL" id="JAWCUD010000001">
    <property type="protein sequence ID" value="MDU0199564.1"/>
    <property type="molecule type" value="Genomic_DNA"/>
</dbReference>
<feature type="region of interest" description="Disordered" evidence="1">
    <location>
        <begin position="23"/>
        <end position="130"/>
    </location>
</feature>
<dbReference type="RefSeq" id="WP_315948796.1">
    <property type="nucleotide sequence ID" value="NZ_JAWCUD010000001.1"/>
</dbReference>
<comment type="caution">
    <text evidence="3">The sequence shown here is derived from an EMBL/GenBank/DDBJ whole genome shotgun (WGS) entry which is preliminary data.</text>
</comment>
<feature type="compositionally biased region" description="Low complexity" evidence="1">
    <location>
        <begin position="31"/>
        <end position="126"/>
    </location>
</feature>
<feature type="signal peptide" evidence="2">
    <location>
        <begin position="1"/>
        <end position="21"/>
    </location>
</feature>
<name>A0ABU3R5N9_9BACL</name>
<dbReference type="PROSITE" id="PS51257">
    <property type="entry name" value="PROKAR_LIPOPROTEIN"/>
    <property type="match status" value="1"/>
</dbReference>
<evidence type="ECO:0000256" key="1">
    <source>
        <dbReference type="SAM" id="MobiDB-lite"/>
    </source>
</evidence>
<organism evidence="3 4">
    <name type="scientific">Paenibacillus violae</name>
    <dbReference type="NCBI Taxonomy" id="3077234"/>
    <lineage>
        <taxon>Bacteria</taxon>
        <taxon>Bacillati</taxon>
        <taxon>Bacillota</taxon>
        <taxon>Bacilli</taxon>
        <taxon>Bacillales</taxon>
        <taxon>Paenibacillaceae</taxon>
        <taxon>Paenibacillus</taxon>
    </lineage>
</organism>
<accession>A0ABU3R5N9</accession>
<dbReference type="Proteomes" id="UP001260980">
    <property type="component" value="Unassembled WGS sequence"/>
</dbReference>
<protein>
    <submittedName>
        <fullName evidence="3">Uncharacterized protein</fullName>
    </submittedName>
</protein>
<evidence type="ECO:0000313" key="3">
    <source>
        <dbReference type="EMBL" id="MDU0199564.1"/>
    </source>
</evidence>
<reference evidence="3 4" key="1">
    <citation type="submission" date="2023-10" db="EMBL/GenBank/DDBJ databases">
        <title>Paenibacillus strain PFR10 Genome sequencing and assembly.</title>
        <authorList>
            <person name="Kim I."/>
        </authorList>
    </citation>
    <scope>NUCLEOTIDE SEQUENCE [LARGE SCALE GENOMIC DNA]</scope>
    <source>
        <strain evidence="3 4">PFR10</strain>
    </source>
</reference>
<evidence type="ECO:0000256" key="2">
    <source>
        <dbReference type="SAM" id="SignalP"/>
    </source>
</evidence>
<keyword evidence="2" id="KW-0732">Signal</keyword>
<evidence type="ECO:0000313" key="4">
    <source>
        <dbReference type="Proteomes" id="UP001260980"/>
    </source>
</evidence>
<feature type="chain" id="PRO_5047022768" evidence="2">
    <location>
        <begin position="22"/>
        <end position="336"/>
    </location>
</feature>
<sequence length="336" mass="34767">MKRFLLLLVAVFMTITMSACSSSEKAANPGVSVSPTSTVTATATATPSTAPTPTAKASETPAASSTPAASATPAATVEATKAASPTADATKAPAAASTAKASEAPAQATAAPAPAASQPEAAQKAEVSPQGKKVLLVGRDSEPLPAEDVAIAGRLKGMGFSVTHLADRELTADATKGFDLIYISQTTNSKFLKTGVMKEVAIPTVYVKSHGMFYLGLSSQEEGTTVKKLKSIDIVDSKSKIAGGLSGTVEVYTETGDNFGVSYGLPGKEAKVIATVPGDKTKAALYYYDKGAKGDNGYEVKARLSYYYWSNGMQDTSTDAGWKLWDNIVLWTLQNG</sequence>
<keyword evidence="4" id="KW-1185">Reference proteome</keyword>